<dbReference type="EMBL" id="JADWYS010000001">
    <property type="protein sequence ID" value="MBG9389676.1"/>
    <property type="molecule type" value="Genomic_DNA"/>
</dbReference>
<dbReference type="Proteomes" id="UP000651050">
    <property type="component" value="Unassembled WGS sequence"/>
</dbReference>
<gene>
    <name evidence="1" type="ORF">I5803_16725</name>
</gene>
<evidence type="ECO:0000313" key="2">
    <source>
        <dbReference type="Proteomes" id="UP000651050"/>
    </source>
</evidence>
<proteinExistence type="predicted"/>
<sequence length="153" mass="17541">MKYSLRKTPSHLHLAYKYGEASDGLLGRNFVLVVDDKQLTLGVDLTPNFHLRNKSAAAYLDAVNFAHNHHKLRYLQCSDNLVRTRLIRAWEQVQQPSMRMCLDLGPRGRFLYSVLPHSLFMGGIQLDVQEVLEEEASRSRTTVQQPQLARDHA</sequence>
<organism evidence="1 2">
    <name type="scientific">Caenimonas aquaedulcis</name>
    <dbReference type="NCBI Taxonomy" id="2793270"/>
    <lineage>
        <taxon>Bacteria</taxon>
        <taxon>Pseudomonadati</taxon>
        <taxon>Pseudomonadota</taxon>
        <taxon>Betaproteobacteria</taxon>
        <taxon>Burkholderiales</taxon>
        <taxon>Comamonadaceae</taxon>
        <taxon>Caenimonas</taxon>
    </lineage>
</organism>
<dbReference type="AlphaFoldDB" id="A0A931H6Q2"/>
<keyword evidence="2" id="KW-1185">Reference proteome</keyword>
<comment type="caution">
    <text evidence="1">The sequence shown here is derived from an EMBL/GenBank/DDBJ whole genome shotgun (WGS) entry which is preliminary data.</text>
</comment>
<evidence type="ECO:0000313" key="1">
    <source>
        <dbReference type="EMBL" id="MBG9389676.1"/>
    </source>
</evidence>
<dbReference type="RefSeq" id="WP_196987456.1">
    <property type="nucleotide sequence ID" value="NZ_JADWYS010000001.1"/>
</dbReference>
<accession>A0A931H6Q2</accession>
<name>A0A931H6Q2_9BURK</name>
<reference evidence="1" key="1">
    <citation type="submission" date="2020-11" db="EMBL/GenBank/DDBJ databases">
        <title>Bacterial whole genome sequence for Caenimonas sp. DR4.4.</title>
        <authorList>
            <person name="Le V."/>
            <person name="Ko S.-R."/>
            <person name="Ahn C.-Y."/>
            <person name="Oh H.-M."/>
        </authorList>
    </citation>
    <scope>NUCLEOTIDE SEQUENCE</scope>
    <source>
        <strain evidence="1">DR4.4</strain>
    </source>
</reference>
<protein>
    <submittedName>
        <fullName evidence="1">Uncharacterized protein</fullName>
    </submittedName>
</protein>